<dbReference type="GO" id="GO:0032153">
    <property type="term" value="C:cell division site"/>
    <property type="evidence" value="ECO:0007669"/>
    <property type="project" value="TreeGrafter"/>
</dbReference>
<keyword evidence="4 6" id="KW-1133">Transmembrane helix</keyword>
<protein>
    <submittedName>
        <fullName evidence="7">Rod shape-determining protein RodA</fullName>
    </submittedName>
</protein>
<evidence type="ECO:0000256" key="2">
    <source>
        <dbReference type="ARBA" id="ARBA00022692"/>
    </source>
</evidence>
<gene>
    <name evidence="7" type="ORF">H9901_05210</name>
</gene>
<comment type="caution">
    <text evidence="7">The sequence shown here is derived from an EMBL/GenBank/DDBJ whole genome shotgun (WGS) entry which is preliminary data.</text>
</comment>
<organism evidence="7 8">
    <name type="scientific">Candidatus Paralactobacillus gallistercoris</name>
    <dbReference type="NCBI Taxonomy" id="2838724"/>
    <lineage>
        <taxon>Bacteria</taxon>
        <taxon>Bacillati</taxon>
        <taxon>Bacillota</taxon>
        <taxon>Bacilli</taxon>
        <taxon>Lactobacillales</taxon>
        <taxon>Lactobacillaceae</taxon>
        <taxon>Lactobacillus</taxon>
    </lineage>
</organism>
<feature type="transmembrane region" description="Helical" evidence="6">
    <location>
        <begin position="205"/>
        <end position="224"/>
    </location>
</feature>
<dbReference type="InterPro" id="IPR018365">
    <property type="entry name" value="Cell_cycle_FtsW-rel_CS"/>
</dbReference>
<evidence type="ECO:0000313" key="8">
    <source>
        <dbReference type="Proteomes" id="UP000777303"/>
    </source>
</evidence>
<dbReference type="PROSITE" id="PS00428">
    <property type="entry name" value="FTSW_RODA_SPOVE"/>
    <property type="match status" value="1"/>
</dbReference>
<dbReference type="PANTHER" id="PTHR30474:SF1">
    <property type="entry name" value="PEPTIDOGLYCAN GLYCOSYLTRANSFERASE MRDB"/>
    <property type="match status" value="1"/>
</dbReference>
<feature type="transmembrane region" description="Helical" evidence="6">
    <location>
        <begin position="154"/>
        <end position="173"/>
    </location>
</feature>
<dbReference type="EMBL" id="JAHLFS010000063">
    <property type="protein sequence ID" value="MBU3852079.1"/>
    <property type="molecule type" value="Genomic_DNA"/>
</dbReference>
<feature type="transmembrane region" description="Helical" evidence="6">
    <location>
        <begin position="76"/>
        <end position="99"/>
    </location>
</feature>
<evidence type="ECO:0000256" key="6">
    <source>
        <dbReference type="SAM" id="Phobius"/>
    </source>
</evidence>
<feature type="transmembrane region" description="Helical" evidence="6">
    <location>
        <begin position="179"/>
        <end position="198"/>
    </location>
</feature>
<evidence type="ECO:0000313" key="7">
    <source>
        <dbReference type="EMBL" id="MBU3852079.1"/>
    </source>
</evidence>
<evidence type="ECO:0000256" key="5">
    <source>
        <dbReference type="ARBA" id="ARBA00023136"/>
    </source>
</evidence>
<dbReference type="InterPro" id="IPR001182">
    <property type="entry name" value="FtsW/RodA"/>
</dbReference>
<dbReference type="Proteomes" id="UP000777303">
    <property type="component" value="Unassembled WGS sequence"/>
</dbReference>
<feature type="transmembrane region" description="Helical" evidence="6">
    <location>
        <begin position="367"/>
        <end position="389"/>
    </location>
</feature>
<feature type="transmembrane region" description="Helical" evidence="6">
    <location>
        <begin position="330"/>
        <end position="347"/>
    </location>
</feature>
<evidence type="ECO:0000256" key="3">
    <source>
        <dbReference type="ARBA" id="ARBA00022960"/>
    </source>
</evidence>
<dbReference type="AlphaFoldDB" id="A0A948TJV3"/>
<dbReference type="GO" id="GO:0051301">
    <property type="term" value="P:cell division"/>
    <property type="evidence" value="ECO:0007669"/>
    <property type="project" value="InterPro"/>
</dbReference>
<accession>A0A948TJV3</accession>
<dbReference type="PANTHER" id="PTHR30474">
    <property type="entry name" value="CELL CYCLE PROTEIN"/>
    <property type="match status" value="1"/>
</dbReference>
<dbReference type="GO" id="GO:0008360">
    <property type="term" value="P:regulation of cell shape"/>
    <property type="evidence" value="ECO:0007669"/>
    <property type="project" value="UniProtKB-KW"/>
</dbReference>
<dbReference type="GO" id="GO:0005886">
    <property type="term" value="C:plasma membrane"/>
    <property type="evidence" value="ECO:0007669"/>
    <property type="project" value="TreeGrafter"/>
</dbReference>
<comment type="subcellular location">
    <subcellularLocation>
        <location evidence="1">Membrane</location>
        <topology evidence="1">Multi-pass membrane protein</topology>
    </subcellularLocation>
</comment>
<feature type="transmembrane region" description="Helical" evidence="6">
    <location>
        <begin position="300"/>
        <end position="318"/>
    </location>
</feature>
<reference evidence="7" key="2">
    <citation type="submission" date="2021-04" db="EMBL/GenBank/DDBJ databases">
        <authorList>
            <person name="Gilroy R."/>
        </authorList>
    </citation>
    <scope>NUCLEOTIDE SEQUENCE</scope>
    <source>
        <strain evidence="7">F6-6636</strain>
    </source>
</reference>
<dbReference type="GO" id="GO:0015648">
    <property type="term" value="F:lipid-linked peptidoglycan transporter activity"/>
    <property type="evidence" value="ECO:0007669"/>
    <property type="project" value="TreeGrafter"/>
</dbReference>
<name>A0A948TJV3_9LACO</name>
<reference evidence="7" key="1">
    <citation type="journal article" date="2021" name="PeerJ">
        <title>Extensive microbial diversity within the chicken gut microbiome revealed by metagenomics and culture.</title>
        <authorList>
            <person name="Gilroy R."/>
            <person name="Ravi A."/>
            <person name="Getino M."/>
            <person name="Pursley I."/>
            <person name="Horton D.L."/>
            <person name="Alikhan N.F."/>
            <person name="Baker D."/>
            <person name="Gharbi K."/>
            <person name="Hall N."/>
            <person name="Watson M."/>
            <person name="Adriaenssens E.M."/>
            <person name="Foster-Nyarko E."/>
            <person name="Jarju S."/>
            <person name="Secka A."/>
            <person name="Antonio M."/>
            <person name="Oren A."/>
            <person name="Chaudhuri R.R."/>
            <person name="La Ragione R."/>
            <person name="Hildebrand F."/>
            <person name="Pallen M.J."/>
        </authorList>
    </citation>
    <scope>NUCLEOTIDE SEQUENCE</scope>
    <source>
        <strain evidence="7">F6-6636</strain>
    </source>
</reference>
<keyword evidence="2 6" id="KW-0812">Transmembrane</keyword>
<keyword evidence="3" id="KW-0133">Cell shape</keyword>
<evidence type="ECO:0000256" key="1">
    <source>
        <dbReference type="ARBA" id="ARBA00004141"/>
    </source>
</evidence>
<feature type="transmembrane region" description="Helical" evidence="6">
    <location>
        <begin position="20"/>
        <end position="39"/>
    </location>
</feature>
<sequence>MNERKSNDIEDNSRVDYGIILNVFILALIGLLALYVALSHETTGATNPIKGVLIQGLWYVVGGVLIFFLMKLDAEQLWRIAPIAYGFGILLLVLVLFLYSRNLKLTAGSRSWFAIGPLTFQPSEVMKPAYILMLSRVVTIHNSQYDEHTVHNDLILLGKLILWTLPVIVLLMLQPDLGTTLVFMAIFCGIVLISGITWRIILPVFLFFAIIGSIAIMLVTTNWGQSFLETIGFKAYQFARINTWLDPSNSQNLQGSGYQLWQSMKAIGSGQLWGKGFDHSEVYVPVRESDMIFSVIGENFGFVGGCLLILLYFLLIYQMIRVTFETKNEFYAYISTGVIMMILFHVFENIGMSIGLLPLTGVPLPFISQGGSSLLADMIGVGLVMSMRYHYKSYMFSSKDTF</sequence>
<keyword evidence="5 6" id="KW-0472">Membrane</keyword>
<feature type="transmembrane region" description="Helical" evidence="6">
    <location>
        <begin position="51"/>
        <end position="70"/>
    </location>
</feature>
<dbReference type="Pfam" id="PF01098">
    <property type="entry name" value="FTSW_RODA_SPOVE"/>
    <property type="match status" value="1"/>
</dbReference>
<evidence type="ECO:0000256" key="4">
    <source>
        <dbReference type="ARBA" id="ARBA00022989"/>
    </source>
</evidence>
<proteinExistence type="predicted"/>